<sequence>MVDSDRELANARAILERRRMDYSDAEALLQRVSPEGRRLAKAARQRKYRQGLVVTRRLFAAVAVVVAAVLAWGLVIGPIGMMGFLAAVVTLVIAWTVIIAASRQPEETPQRLVQSDLPQLPSRTEAWLQAQRPALPAPAAKLVDGIGVRLETLAPQLATIDPREPIAQEVRKLIAEELPDLIQGYNRVPASLRKVEKDGPSPDRQLAEGLTVVEGELARMSADLASGDLSKFAAQQRYLELKYKDDGAI</sequence>
<gene>
    <name evidence="2" type="ORF">FHS31_002698</name>
</gene>
<dbReference type="RefSeq" id="WP_243843466.1">
    <property type="nucleotide sequence ID" value="NZ_JAAOZC010000008.1"/>
</dbReference>
<evidence type="ECO:0000256" key="1">
    <source>
        <dbReference type="SAM" id="Phobius"/>
    </source>
</evidence>
<feature type="transmembrane region" description="Helical" evidence="1">
    <location>
        <begin position="81"/>
        <end position="101"/>
    </location>
</feature>
<evidence type="ECO:0008006" key="4">
    <source>
        <dbReference type="Google" id="ProtNLM"/>
    </source>
</evidence>
<keyword evidence="1" id="KW-0812">Transmembrane</keyword>
<proteinExistence type="predicted"/>
<name>A0ABX0TUD5_9SPHN</name>
<keyword evidence="3" id="KW-1185">Reference proteome</keyword>
<reference evidence="2 3" key="1">
    <citation type="submission" date="2020-03" db="EMBL/GenBank/DDBJ databases">
        <title>Genomic Encyclopedia of Type Strains, Phase III (KMG-III): the genomes of soil and plant-associated and newly described type strains.</title>
        <authorList>
            <person name="Whitman W."/>
        </authorList>
    </citation>
    <scope>NUCLEOTIDE SEQUENCE [LARGE SCALE GENOMIC DNA]</scope>
    <source>
        <strain evidence="2 3">CECT 8804</strain>
    </source>
</reference>
<accession>A0ABX0TUD5</accession>
<feature type="transmembrane region" description="Helical" evidence="1">
    <location>
        <begin position="54"/>
        <end position="75"/>
    </location>
</feature>
<keyword evidence="1" id="KW-1133">Transmembrane helix</keyword>
<dbReference type="Proteomes" id="UP000727456">
    <property type="component" value="Unassembled WGS sequence"/>
</dbReference>
<comment type="caution">
    <text evidence="2">The sequence shown here is derived from an EMBL/GenBank/DDBJ whole genome shotgun (WGS) entry which is preliminary data.</text>
</comment>
<protein>
    <recommendedName>
        <fullName evidence="4">DUF2207 domain-containing protein</fullName>
    </recommendedName>
</protein>
<dbReference type="EMBL" id="JAAOZC010000008">
    <property type="protein sequence ID" value="NIJ09066.1"/>
    <property type="molecule type" value="Genomic_DNA"/>
</dbReference>
<keyword evidence="1" id="KW-0472">Membrane</keyword>
<organism evidence="2 3">
    <name type="scientific">Sphingomonas vulcanisoli</name>
    <dbReference type="NCBI Taxonomy" id="1658060"/>
    <lineage>
        <taxon>Bacteria</taxon>
        <taxon>Pseudomonadati</taxon>
        <taxon>Pseudomonadota</taxon>
        <taxon>Alphaproteobacteria</taxon>
        <taxon>Sphingomonadales</taxon>
        <taxon>Sphingomonadaceae</taxon>
        <taxon>Sphingomonas</taxon>
    </lineage>
</organism>
<evidence type="ECO:0000313" key="3">
    <source>
        <dbReference type="Proteomes" id="UP000727456"/>
    </source>
</evidence>
<evidence type="ECO:0000313" key="2">
    <source>
        <dbReference type="EMBL" id="NIJ09066.1"/>
    </source>
</evidence>